<keyword evidence="8" id="KW-1185">Reference proteome</keyword>
<feature type="domain" description="G-protein coupled receptors family 1 profile" evidence="6">
    <location>
        <begin position="1"/>
        <end position="200"/>
    </location>
</feature>
<feature type="transmembrane region" description="Helical" evidence="5">
    <location>
        <begin position="54"/>
        <end position="78"/>
    </location>
</feature>
<evidence type="ECO:0000313" key="8">
    <source>
        <dbReference type="Proteomes" id="UP000030665"/>
    </source>
</evidence>
<dbReference type="Proteomes" id="UP000030665">
    <property type="component" value="Unassembled WGS sequence"/>
</dbReference>
<evidence type="ECO:0000313" key="7">
    <source>
        <dbReference type="EMBL" id="CDW52284.1"/>
    </source>
</evidence>
<dbReference type="GO" id="GO:0016020">
    <property type="term" value="C:membrane"/>
    <property type="evidence" value="ECO:0007669"/>
    <property type="project" value="UniProtKB-SubCell"/>
</dbReference>
<dbReference type="AlphaFoldDB" id="A0A077YX14"/>
<evidence type="ECO:0000256" key="3">
    <source>
        <dbReference type="ARBA" id="ARBA00022989"/>
    </source>
</evidence>
<keyword evidence="4 5" id="KW-0472">Membrane</keyword>
<feature type="transmembrane region" description="Helical" evidence="5">
    <location>
        <begin position="107"/>
        <end position="126"/>
    </location>
</feature>
<keyword evidence="2 5" id="KW-0812">Transmembrane</keyword>
<dbReference type="SUPFAM" id="SSF81321">
    <property type="entry name" value="Family A G protein-coupled receptor-like"/>
    <property type="match status" value="1"/>
</dbReference>
<keyword evidence="3 5" id="KW-1133">Transmembrane helix</keyword>
<dbReference type="EMBL" id="HG805818">
    <property type="protein sequence ID" value="CDW52284.1"/>
    <property type="molecule type" value="Genomic_DNA"/>
</dbReference>
<sequence>MEKTTAWLCLMSSPYIFCFQVGNKVSSLMVLFLALDRCWCLFVFPTGRRSTRTYVIALVLSVFFMAIIFYLCIVAITYQWGKDRLISVLCLHKQAIPVYFYYCDNKFLITAAVFTIIAYLIMMALMKKCQKKLEGVRAIQLRREKIVLTKIKIIVLSHMLLCFLPPFITTTAIETGTFHISMDALRLLPPIGQGLEALLYTYTLRDMRLAMQRIRSLCAKPSELLKPRTWRQLQLRDRVTPQ</sequence>
<accession>A0A077YX14</accession>
<dbReference type="GO" id="GO:0004930">
    <property type="term" value="F:G protein-coupled receptor activity"/>
    <property type="evidence" value="ECO:0007669"/>
    <property type="project" value="InterPro"/>
</dbReference>
<feature type="transmembrane region" description="Helical" evidence="5">
    <location>
        <begin position="147"/>
        <end position="167"/>
    </location>
</feature>
<dbReference type="InterPro" id="IPR000276">
    <property type="entry name" value="GPCR_Rhodpsn"/>
</dbReference>
<dbReference type="Gene3D" id="1.20.1070.10">
    <property type="entry name" value="Rhodopsin 7-helix transmembrane proteins"/>
    <property type="match status" value="1"/>
</dbReference>
<evidence type="ECO:0000256" key="4">
    <source>
        <dbReference type="ARBA" id="ARBA00023136"/>
    </source>
</evidence>
<evidence type="ECO:0000256" key="2">
    <source>
        <dbReference type="ARBA" id="ARBA00022692"/>
    </source>
</evidence>
<evidence type="ECO:0000256" key="1">
    <source>
        <dbReference type="ARBA" id="ARBA00004370"/>
    </source>
</evidence>
<gene>
    <name evidence="7" type="ORF">TTRE_0000054301</name>
</gene>
<evidence type="ECO:0000259" key="6">
    <source>
        <dbReference type="PROSITE" id="PS50262"/>
    </source>
</evidence>
<reference evidence="7" key="1">
    <citation type="submission" date="2014-01" db="EMBL/GenBank/DDBJ databases">
        <authorList>
            <person name="Aslett M."/>
        </authorList>
    </citation>
    <scope>NUCLEOTIDE SEQUENCE</scope>
</reference>
<protein>
    <recommendedName>
        <fullName evidence="6">G-protein coupled receptors family 1 profile domain-containing protein</fullName>
    </recommendedName>
</protein>
<proteinExistence type="predicted"/>
<comment type="subcellular location">
    <subcellularLocation>
        <location evidence="1">Membrane</location>
    </subcellularLocation>
</comment>
<reference evidence="7" key="2">
    <citation type="submission" date="2014-03" db="EMBL/GenBank/DDBJ databases">
        <title>The whipworm genome and dual-species transcriptomics of an intimate host-pathogen interaction.</title>
        <authorList>
            <person name="Foth B.J."/>
            <person name="Tsai I.J."/>
            <person name="Reid A.J."/>
            <person name="Bancroft A.J."/>
            <person name="Nichol S."/>
            <person name="Tracey A."/>
            <person name="Holroyd N."/>
            <person name="Cotton J.A."/>
            <person name="Stanley E.J."/>
            <person name="Zarowiecki M."/>
            <person name="Liu J.Z."/>
            <person name="Huckvale T."/>
            <person name="Cooper P.J."/>
            <person name="Grencis R.K."/>
            <person name="Berriman M."/>
        </authorList>
    </citation>
    <scope>NUCLEOTIDE SEQUENCE [LARGE SCALE GENOMIC DNA]</scope>
</reference>
<name>A0A077YX14_TRITR</name>
<dbReference type="InterPro" id="IPR017452">
    <property type="entry name" value="GPCR_Rhodpsn_7TM"/>
</dbReference>
<dbReference type="PROSITE" id="PS50262">
    <property type="entry name" value="G_PROTEIN_RECEP_F1_2"/>
    <property type="match status" value="1"/>
</dbReference>
<evidence type="ECO:0000256" key="5">
    <source>
        <dbReference type="SAM" id="Phobius"/>
    </source>
</evidence>
<organism evidence="7 8">
    <name type="scientific">Trichuris trichiura</name>
    <name type="common">Whipworm</name>
    <name type="synonym">Trichocephalus trichiurus</name>
    <dbReference type="NCBI Taxonomy" id="36087"/>
    <lineage>
        <taxon>Eukaryota</taxon>
        <taxon>Metazoa</taxon>
        <taxon>Ecdysozoa</taxon>
        <taxon>Nematoda</taxon>
        <taxon>Enoplea</taxon>
        <taxon>Dorylaimia</taxon>
        <taxon>Trichinellida</taxon>
        <taxon>Trichuridae</taxon>
        <taxon>Trichuris</taxon>
    </lineage>
</organism>
<dbReference type="PROSITE" id="PS00237">
    <property type="entry name" value="G_PROTEIN_RECEP_F1_1"/>
    <property type="match status" value="1"/>
</dbReference>